<dbReference type="EMBL" id="CP003789">
    <property type="protein sequence ID" value="AGA64648.1"/>
    <property type="molecule type" value="Genomic_DNA"/>
</dbReference>
<dbReference type="InterPro" id="IPR013096">
    <property type="entry name" value="Cupin_2"/>
</dbReference>
<dbReference type="eggNOG" id="COG0662">
    <property type="taxonomic scope" value="Bacteria"/>
</dbReference>
<protein>
    <recommendedName>
        <fullName evidence="1">Cupin type-2 domain-containing protein</fullName>
    </recommendedName>
</protein>
<dbReference type="SUPFAM" id="SSF51182">
    <property type="entry name" value="RmlC-like cupins"/>
    <property type="match status" value="1"/>
</dbReference>
<evidence type="ECO:0000313" key="2">
    <source>
        <dbReference type="EMBL" id="AGA64648.1"/>
    </source>
</evidence>
<dbReference type="AlphaFoldDB" id="L0EVG1"/>
<sequence length="105" mass="12128">MIVEFSHIDVSEKHVIYDLLYKLLPEQGCIEFQRDAPNKGHLWHQHQNSETLLIIEGELEFFYKDKSKICRPGDVIYLPSMIRHQSIASNQGCVYAIATQLINIG</sequence>
<keyword evidence="3" id="KW-1185">Reference proteome</keyword>
<evidence type="ECO:0000259" key="1">
    <source>
        <dbReference type="Pfam" id="PF07883"/>
    </source>
</evidence>
<dbReference type="Gene3D" id="2.60.120.10">
    <property type="entry name" value="Jelly Rolls"/>
    <property type="match status" value="1"/>
</dbReference>
<dbReference type="KEGG" id="lcc:B488_06560"/>
<dbReference type="STRING" id="1215343.B488_06560"/>
<dbReference type="Pfam" id="PF07883">
    <property type="entry name" value="Cupin_2"/>
    <property type="match status" value="1"/>
</dbReference>
<feature type="domain" description="Cupin type-2" evidence="1">
    <location>
        <begin position="34"/>
        <end position="87"/>
    </location>
</feature>
<dbReference type="InterPro" id="IPR011051">
    <property type="entry name" value="RmlC_Cupin_sf"/>
</dbReference>
<accession>L0EVG1</accession>
<dbReference type="PATRIC" id="fig|1215343.11.peg.671"/>
<dbReference type="RefSeq" id="WP_015273075.1">
    <property type="nucleotide sequence ID" value="NC_019907.1"/>
</dbReference>
<dbReference type="HOGENOM" id="CLU_167603_0_0_5"/>
<dbReference type="InterPro" id="IPR014710">
    <property type="entry name" value="RmlC-like_jellyroll"/>
</dbReference>
<reference evidence="2 3" key="1">
    <citation type="journal article" date="2012" name="Stand. Genomic Sci.">
        <title>Complete genome sequence of Liberibacter crescens BT-1.</title>
        <authorList>
            <person name="Leonard M.T."/>
            <person name="Fagen J.R."/>
            <person name="Davis-Richardson A.G."/>
            <person name="Davis M.J."/>
            <person name="Triplett E.W."/>
        </authorList>
    </citation>
    <scope>NUCLEOTIDE SEQUENCE [LARGE SCALE GENOMIC DNA]</scope>
    <source>
        <strain evidence="2 3">BT-1</strain>
    </source>
</reference>
<name>L0EVG1_LIBCB</name>
<evidence type="ECO:0000313" key="3">
    <source>
        <dbReference type="Proteomes" id="UP000010799"/>
    </source>
</evidence>
<dbReference type="Proteomes" id="UP000010799">
    <property type="component" value="Chromosome"/>
</dbReference>
<proteinExistence type="predicted"/>
<organism evidence="2 3">
    <name type="scientific">Liberibacter crescens (strain BT-1)</name>
    <dbReference type="NCBI Taxonomy" id="1215343"/>
    <lineage>
        <taxon>Bacteria</taxon>
        <taxon>Pseudomonadati</taxon>
        <taxon>Pseudomonadota</taxon>
        <taxon>Alphaproteobacteria</taxon>
        <taxon>Hyphomicrobiales</taxon>
        <taxon>Rhizobiaceae</taxon>
        <taxon>Liberibacter</taxon>
    </lineage>
</organism>
<gene>
    <name evidence="2" type="ordered locus">B488_06560</name>
</gene>